<evidence type="ECO:0000256" key="1">
    <source>
        <dbReference type="SAM" id="MobiDB-lite"/>
    </source>
</evidence>
<keyword evidence="3" id="KW-1185">Reference proteome</keyword>
<evidence type="ECO:0000313" key="2">
    <source>
        <dbReference type="EMBL" id="KAK3722818.1"/>
    </source>
</evidence>
<comment type="caution">
    <text evidence="2">The sequence shown here is derived from an EMBL/GenBank/DDBJ whole genome shotgun (WGS) entry which is preliminary data.</text>
</comment>
<dbReference type="Proteomes" id="UP001283361">
    <property type="component" value="Unassembled WGS sequence"/>
</dbReference>
<proteinExistence type="predicted"/>
<organism evidence="2 3">
    <name type="scientific">Elysia crispata</name>
    <name type="common">lettuce slug</name>
    <dbReference type="NCBI Taxonomy" id="231223"/>
    <lineage>
        <taxon>Eukaryota</taxon>
        <taxon>Metazoa</taxon>
        <taxon>Spiralia</taxon>
        <taxon>Lophotrochozoa</taxon>
        <taxon>Mollusca</taxon>
        <taxon>Gastropoda</taxon>
        <taxon>Heterobranchia</taxon>
        <taxon>Euthyneura</taxon>
        <taxon>Panpulmonata</taxon>
        <taxon>Sacoglossa</taxon>
        <taxon>Placobranchoidea</taxon>
        <taxon>Plakobranchidae</taxon>
        <taxon>Elysia</taxon>
    </lineage>
</organism>
<evidence type="ECO:0000313" key="3">
    <source>
        <dbReference type="Proteomes" id="UP001283361"/>
    </source>
</evidence>
<reference evidence="2" key="1">
    <citation type="journal article" date="2023" name="G3 (Bethesda)">
        <title>A reference genome for the long-term kleptoplast-retaining sea slug Elysia crispata morphotype clarki.</title>
        <authorList>
            <person name="Eastman K.E."/>
            <person name="Pendleton A.L."/>
            <person name="Shaikh M.A."/>
            <person name="Suttiyut T."/>
            <person name="Ogas R."/>
            <person name="Tomko P."/>
            <person name="Gavelis G."/>
            <person name="Widhalm J.R."/>
            <person name="Wisecaver J.H."/>
        </authorList>
    </citation>
    <scope>NUCLEOTIDE SEQUENCE</scope>
    <source>
        <strain evidence="2">ECLA1</strain>
    </source>
</reference>
<feature type="region of interest" description="Disordered" evidence="1">
    <location>
        <begin position="52"/>
        <end position="81"/>
    </location>
</feature>
<gene>
    <name evidence="2" type="ORF">RRG08_040203</name>
</gene>
<sequence length="81" mass="9017">MTQTYPNTRFPSGKAKPYSWVTQAWMVRLLVIGKVNFSYNGGLEEQAALSDQLSARDTDNQHGRLSCSGSPRPSKDHMTVT</sequence>
<dbReference type="EMBL" id="JAWDGP010007369">
    <property type="protein sequence ID" value="KAK3722818.1"/>
    <property type="molecule type" value="Genomic_DNA"/>
</dbReference>
<dbReference type="AlphaFoldDB" id="A0AAE1CNN3"/>
<protein>
    <submittedName>
        <fullName evidence="2">Uncharacterized protein</fullName>
    </submittedName>
</protein>
<name>A0AAE1CNN3_9GAST</name>
<accession>A0AAE1CNN3</accession>